<feature type="transmembrane region" description="Helical" evidence="18">
    <location>
        <begin position="228"/>
        <end position="247"/>
    </location>
</feature>
<feature type="domain" description="P-type ATPase N-terminal" evidence="20">
    <location>
        <begin position="165"/>
        <end position="230"/>
    </location>
</feature>
<dbReference type="GO" id="GO:0007030">
    <property type="term" value="P:Golgi organization"/>
    <property type="evidence" value="ECO:0007669"/>
    <property type="project" value="TreeGrafter"/>
</dbReference>
<dbReference type="CDD" id="cd02073">
    <property type="entry name" value="P-type_ATPase_APLT_Dnf-like"/>
    <property type="match status" value="1"/>
</dbReference>
<evidence type="ECO:0000256" key="10">
    <source>
        <dbReference type="ARBA" id="ARBA00022967"/>
    </source>
</evidence>
<feature type="transmembrane region" description="Helical" evidence="18">
    <location>
        <begin position="471"/>
        <end position="500"/>
    </location>
</feature>
<evidence type="ECO:0000256" key="7">
    <source>
        <dbReference type="ARBA" id="ARBA00022741"/>
    </source>
</evidence>
<dbReference type="GO" id="GO:0005886">
    <property type="term" value="C:plasma membrane"/>
    <property type="evidence" value="ECO:0007669"/>
    <property type="project" value="TreeGrafter"/>
</dbReference>
<dbReference type="FunFam" id="3.40.50.1000:FF:000014">
    <property type="entry name" value="Phospholipid-transporting ATPase"/>
    <property type="match status" value="1"/>
</dbReference>
<keyword evidence="12" id="KW-0445">Lipid transport</keyword>
<dbReference type="EnsemblMetazoa" id="XM_022813323">
    <property type="protein sequence ID" value="XP_022669058"/>
    <property type="gene ID" value="LOC111253627"/>
</dbReference>
<dbReference type="Pfam" id="PF16212">
    <property type="entry name" value="PhoLip_ATPase_C"/>
    <property type="match status" value="1"/>
</dbReference>
<dbReference type="InterPro" id="IPR032630">
    <property type="entry name" value="P_typ_ATPase_c"/>
</dbReference>
<feature type="transmembrane region" description="Helical" evidence="18">
    <location>
        <begin position="1118"/>
        <end position="1136"/>
    </location>
</feature>
<dbReference type="Pfam" id="PF13246">
    <property type="entry name" value="Cation_ATPase"/>
    <property type="match status" value="1"/>
</dbReference>
<evidence type="ECO:0000256" key="18">
    <source>
        <dbReference type="RuleBase" id="RU362033"/>
    </source>
</evidence>
<dbReference type="OrthoDB" id="377733at2759"/>
<accession>A0A7M7KMQ5</accession>
<keyword evidence="23" id="KW-1185">Reference proteome</keyword>
<dbReference type="PANTHER" id="PTHR24092">
    <property type="entry name" value="PROBABLE PHOSPHOLIPID-TRANSPORTING ATPASE"/>
    <property type="match status" value="1"/>
</dbReference>
<feature type="transmembrane region" description="Helical" evidence="18">
    <location>
        <begin position="425"/>
        <end position="451"/>
    </location>
</feature>
<dbReference type="GO" id="GO:0005802">
    <property type="term" value="C:trans-Golgi network"/>
    <property type="evidence" value="ECO:0007669"/>
    <property type="project" value="TreeGrafter"/>
</dbReference>
<dbReference type="SFLD" id="SFLDS00003">
    <property type="entry name" value="Haloacid_Dehalogenase"/>
    <property type="match status" value="1"/>
</dbReference>
<dbReference type="Gene3D" id="2.70.150.10">
    <property type="entry name" value="Calcium-transporting ATPase, cytoplasmic transduction domain A"/>
    <property type="match status" value="1"/>
</dbReference>
<dbReference type="InterPro" id="IPR023214">
    <property type="entry name" value="HAD_sf"/>
</dbReference>
<feature type="transmembrane region" description="Helical" evidence="18">
    <location>
        <begin position="1156"/>
        <end position="1175"/>
    </location>
</feature>
<dbReference type="PANTHER" id="PTHR24092:SF190">
    <property type="entry name" value="PHOSPHOLIPID-TRANSPORTING ATPASE"/>
    <property type="match status" value="1"/>
</dbReference>
<dbReference type="InParanoid" id="A0A7M7KMQ5"/>
<dbReference type="SUPFAM" id="SSF81665">
    <property type="entry name" value="Calcium ATPase, transmembrane domain M"/>
    <property type="match status" value="1"/>
</dbReference>
<keyword evidence="9 17" id="KW-0460">Magnesium</keyword>
<dbReference type="RefSeq" id="XP_022669057.1">
    <property type="nucleotide sequence ID" value="XM_022813322.1"/>
</dbReference>
<name>A0A7M7KMQ5_VARDE</name>
<feature type="compositionally biased region" description="Low complexity" evidence="19">
    <location>
        <begin position="12"/>
        <end position="47"/>
    </location>
</feature>
<evidence type="ECO:0000256" key="8">
    <source>
        <dbReference type="ARBA" id="ARBA00022840"/>
    </source>
</evidence>
<feature type="binding site" evidence="17">
    <location>
        <position position="982"/>
    </location>
    <ligand>
        <name>Mg(2+)</name>
        <dbReference type="ChEBI" id="CHEBI:18420"/>
    </ligand>
</feature>
<dbReference type="GO" id="GO:0000287">
    <property type="term" value="F:magnesium ion binding"/>
    <property type="evidence" value="ECO:0007669"/>
    <property type="project" value="UniProtKB-UniRule"/>
</dbReference>
<feature type="binding site" evidence="16">
    <location>
        <position position="832"/>
    </location>
    <ligand>
        <name>ATP</name>
        <dbReference type="ChEBI" id="CHEBI:30616"/>
    </ligand>
</feature>
<dbReference type="SFLD" id="SFLDF00027">
    <property type="entry name" value="p-type_atpase"/>
    <property type="match status" value="1"/>
</dbReference>
<dbReference type="RefSeq" id="XP_022669053.1">
    <property type="nucleotide sequence ID" value="XM_022813318.1"/>
</dbReference>
<feature type="binding site" evidence="16">
    <location>
        <position position="982"/>
    </location>
    <ligand>
        <name>ATP</name>
        <dbReference type="ChEBI" id="CHEBI:30616"/>
    </ligand>
</feature>
<dbReference type="NCBIfam" id="TIGR01494">
    <property type="entry name" value="ATPase_P-type"/>
    <property type="match status" value="1"/>
</dbReference>
<evidence type="ECO:0000256" key="15">
    <source>
        <dbReference type="PIRSR" id="PIRSR606539-1"/>
    </source>
</evidence>
<dbReference type="InterPro" id="IPR023299">
    <property type="entry name" value="ATPase_P-typ_cyto_dom_N"/>
</dbReference>
<comment type="cofactor">
    <cofactor evidence="1 17">
        <name>Mg(2+)</name>
        <dbReference type="ChEBI" id="CHEBI:18420"/>
    </cofactor>
</comment>
<feature type="binding site" evidence="16">
    <location>
        <position position="831"/>
    </location>
    <ligand>
        <name>ATP</name>
        <dbReference type="ChEBI" id="CHEBI:30616"/>
    </ligand>
</feature>
<evidence type="ECO:0000256" key="1">
    <source>
        <dbReference type="ARBA" id="ARBA00001946"/>
    </source>
</evidence>
<keyword evidence="5 18" id="KW-0812">Transmembrane</keyword>
<feature type="binding site" evidence="16">
    <location>
        <position position="716"/>
    </location>
    <ligand>
        <name>ATP</name>
        <dbReference type="ChEBI" id="CHEBI:30616"/>
    </ligand>
</feature>
<dbReference type="RefSeq" id="XP_022669060.1">
    <property type="nucleotide sequence ID" value="XM_022813325.1"/>
</dbReference>
<dbReference type="PRINTS" id="PR00119">
    <property type="entry name" value="CATATPASE"/>
</dbReference>
<evidence type="ECO:0000256" key="6">
    <source>
        <dbReference type="ARBA" id="ARBA00022723"/>
    </source>
</evidence>
<dbReference type="PROSITE" id="PS00154">
    <property type="entry name" value="ATPASE_E1_E2"/>
    <property type="match status" value="1"/>
</dbReference>
<dbReference type="GO" id="GO:0045332">
    <property type="term" value="P:phospholipid translocation"/>
    <property type="evidence" value="ECO:0007669"/>
    <property type="project" value="TreeGrafter"/>
</dbReference>
<dbReference type="RefSeq" id="XP_022669059.1">
    <property type="nucleotide sequence ID" value="XM_022813324.1"/>
</dbReference>
<comment type="subcellular location">
    <subcellularLocation>
        <location evidence="2">Endomembrane system</location>
        <topology evidence="2">Multi-pass membrane protein</topology>
    </subcellularLocation>
    <subcellularLocation>
        <location evidence="18">Membrane</location>
        <topology evidence="18">Multi-pass membrane protein</topology>
    </subcellularLocation>
</comment>
<keyword evidence="11 18" id="KW-1133">Transmembrane helix</keyword>
<feature type="binding site" evidence="16">
    <location>
        <position position="830"/>
    </location>
    <ligand>
        <name>ATP</name>
        <dbReference type="ChEBI" id="CHEBI:30616"/>
    </ligand>
</feature>
<dbReference type="GO" id="GO:0016887">
    <property type="term" value="F:ATP hydrolysis activity"/>
    <property type="evidence" value="ECO:0007669"/>
    <property type="project" value="InterPro"/>
</dbReference>
<feature type="domain" description="P-type ATPase C-terminal" evidence="21">
    <location>
        <begin position="1004"/>
        <end position="1252"/>
    </location>
</feature>
<evidence type="ECO:0000256" key="11">
    <source>
        <dbReference type="ARBA" id="ARBA00022989"/>
    </source>
</evidence>
<dbReference type="InterPro" id="IPR032631">
    <property type="entry name" value="P-type_ATPase_N"/>
</dbReference>
<evidence type="ECO:0000256" key="12">
    <source>
        <dbReference type="ARBA" id="ARBA00023055"/>
    </source>
</evidence>
<dbReference type="RefSeq" id="XP_022669055.1">
    <property type="nucleotide sequence ID" value="XM_022813320.1"/>
</dbReference>
<dbReference type="SUPFAM" id="SSF81653">
    <property type="entry name" value="Calcium ATPase, transduction domain A"/>
    <property type="match status" value="1"/>
</dbReference>
<dbReference type="InterPro" id="IPR018303">
    <property type="entry name" value="ATPase_P-typ_P_site"/>
</dbReference>
<feature type="binding site" evidence="17">
    <location>
        <position position="550"/>
    </location>
    <ligand>
        <name>Mg(2+)</name>
        <dbReference type="ChEBI" id="CHEBI:18420"/>
    </ligand>
</feature>
<dbReference type="EnsemblMetazoa" id="XM_022813321">
    <property type="protein sequence ID" value="XP_022669056"/>
    <property type="gene ID" value="LOC111253627"/>
</dbReference>
<sequence>MVTITTDKAGSRNNDNNIRNGNNPRGGNNNNYTNNNKNINNIGASNIHSNNTVRRVQPEADQQPPKRQHQGAGRNEKESNRRRQQHLREGSLDSLTVGYNKSTHTVITPSRSGHQHYRPEAPNANQAGRPLPTSSRLNRVDIWTRVYEFVGIRQKVRPPETQRRIRANNSEFNAQFNYANNYIKTSKYTVLTFVPRNLFEQFQRLANFYFLCLLVLQLIPQISSLTPVTTAVPLIVVLTLTAAKDALDDIQRHRSDNSVNNRLSKVLRGSTVVEERWHKVQVGDLIFMENDQFVAADLLLLSSSEPNGLCYIETAELDGETNLKCRQALPDTAEMANDAQMLAKFNGEIVCELPNNNLNKFEGALHWRNQTYALDNDKILLRGCVLRNTHWCYGMVIFAGRDTKLMQNSGKTIFKRTSLDRLLNVLILGIVFFLFSICSFCSVACSVWETVTGQYFRDYLPWDSIIATDNPVGAAALIALLVFFSYIIVLNTVVPISLYVSVEVIRFWHSLWINWDEKMYYLPKDQAARARTTTLNEELGQIEYIFSDKTGTLTQNIMTFNKASIQGRLYGEIIDPSTGEPMEVTEEMVPVDFSANVDYEAKFKFYDQTLLDDVRKGEPHVQSYFRILALCHTVMSEVKDGVLEYQAQSPDEEALTSAARNFGFVFKNRTPKSITISVWGAEEVYELLAILDFNNVRKRMSVIVRNPDGQLKLYCKGADSVIFERLSETCKDLQDQTMDHLNKFAGEGLRTLCLAYKDIDEDYFEQWTAKHHAASVTLENREEAVDAVYEEIETNLILIGATAIEDKLQDGVPQAIANLAAAGIKLWVLTGDKQETAINIGYSCQLLTDEMVDIFIVDGTEKDEVWKQLQTFRENITSVVSQSAAGGDLSIVRFHDDDGRGAEHRGDWDFSDSFGGFALIVNGYSLVHALGEDLELLFLEVACRCKAVVCCRVTPLQKALVVDLVKRHKNAVTLAIGDGANDVSMIKMAHIGVGISGQEGMQAVLASDFSIAQFRFLERLLLVHGRWSYLRMCRFLRYFFYKNFAFTLCHFWFAFFCGFSAQTLYDPVFISFYNVFYTSLPVLALGVFDQDVNDYHSIRYPKLYTPGHMNLLFNKVEFLKSVAHGVVTSFVLFFIPYGAFNNSVAPSGENLDGHQLFGTVVSTILVLIVNCQIAVDTTYWTLFNHVCIWGSVAFYFAITLLINSDFIGNAYIASLRVTLGTGQFWFVAFLTVTILMLPVVAFRFFYVDVFPTLSDRVRLKQRLQRIKSRPSEPHMITTARSLRRSRRSIRSGYAFAHQEGFGRLIMSGKIMKKSTTSAQHGDGPAAHCNRRWLGRRAHVL</sequence>
<feature type="binding site" evidence="16">
    <location>
        <position position="549"/>
    </location>
    <ligand>
        <name>ATP</name>
        <dbReference type="ChEBI" id="CHEBI:30616"/>
    </ligand>
</feature>
<evidence type="ECO:0000256" key="5">
    <source>
        <dbReference type="ARBA" id="ARBA00022692"/>
    </source>
</evidence>
<comment type="catalytic activity">
    <reaction evidence="14 18">
        <text>ATP + H2O + phospholipidSide 1 = ADP + phosphate + phospholipidSide 2.</text>
        <dbReference type="EC" id="7.6.2.1"/>
    </reaction>
</comment>
<dbReference type="EnsemblMetazoa" id="XM_022813318">
    <property type="protein sequence ID" value="XP_022669053"/>
    <property type="gene ID" value="LOC111253627"/>
</dbReference>
<feature type="binding site" evidence="16">
    <location>
        <position position="548"/>
    </location>
    <ligand>
        <name>ATP</name>
        <dbReference type="ChEBI" id="CHEBI:30616"/>
    </ligand>
</feature>
<feature type="transmembrane region" description="Helical" evidence="18">
    <location>
        <begin position="1067"/>
        <end position="1088"/>
    </location>
</feature>
<dbReference type="SUPFAM" id="SSF56784">
    <property type="entry name" value="HAD-like"/>
    <property type="match status" value="1"/>
</dbReference>
<feature type="region of interest" description="Disordered" evidence="19">
    <location>
        <begin position="1"/>
        <end position="133"/>
    </location>
</feature>
<evidence type="ECO:0000256" key="14">
    <source>
        <dbReference type="ARBA" id="ARBA00034036"/>
    </source>
</evidence>
<feature type="binding site" evidence="17">
    <location>
        <position position="978"/>
    </location>
    <ligand>
        <name>Mg(2+)</name>
        <dbReference type="ChEBI" id="CHEBI:18420"/>
    </ligand>
</feature>
<dbReference type="InterPro" id="IPR006539">
    <property type="entry name" value="P-type_ATPase_IV"/>
</dbReference>
<dbReference type="EnsemblMetazoa" id="XM_022813320">
    <property type="protein sequence ID" value="XP_022669055"/>
    <property type="gene ID" value="LOC111253627"/>
</dbReference>
<feature type="transmembrane region" description="Helical" evidence="18">
    <location>
        <begin position="1182"/>
        <end position="1202"/>
    </location>
</feature>
<dbReference type="FunFam" id="3.40.1110.10:FF:000188">
    <property type="entry name" value="Phospholipid-transporting ATPase"/>
    <property type="match status" value="1"/>
</dbReference>
<evidence type="ECO:0000256" key="17">
    <source>
        <dbReference type="PIRSR" id="PIRSR606539-3"/>
    </source>
</evidence>
<dbReference type="FunFam" id="3.40.50.1000:FF:000001">
    <property type="entry name" value="Phospholipid-transporting ATPase IC"/>
    <property type="match status" value="1"/>
</dbReference>
<dbReference type="EC" id="7.6.2.1" evidence="18"/>
<keyword evidence="13 18" id="KW-0472">Membrane</keyword>
<feature type="binding site" evidence="16">
    <location>
        <position position="981"/>
    </location>
    <ligand>
        <name>ATP</name>
        <dbReference type="ChEBI" id="CHEBI:30616"/>
    </ligand>
</feature>
<evidence type="ECO:0000256" key="19">
    <source>
        <dbReference type="SAM" id="MobiDB-lite"/>
    </source>
</evidence>
<dbReference type="EnsemblMetazoa" id="XM_022813322">
    <property type="protein sequence ID" value="XP_022669057"/>
    <property type="gene ID" value="LOC111253627"/>
</dbReference>
<dbReference type="NCBIfam" id="TIGR01652">
    <property type="entry name" value="ATPase-Plipid"/>
    <property type="match status" value="1"/>
</dbReference>
<dbReference type="GO" id="GO:0005524">
    <property type="term" value="F:ATP binding"/>
    <property type="evidence" value="ECO:0007669"/>
    <property type="project" value="UniProtKB-UniRule"/>
</dbReference>
<feature type="active site" description="4-aspartylphosphate intermediate" evidence="15">
    <location>
        <position position="548"/>
    </location>
</feature>
<feature type="binding site" evidence="16">
    <location>
        <position position="750"/>
    </location>
    <ligand>
        <name>ATP</name>
        <dbReference type="ChEBI" id="CHEBI:30616"/>
    </ligand>
</feature>
<evidence type="ECO:0000256" key="4">
    <source>
        <dbReference type="ARBA" id="ARBA00022448"/>
    </source>
</evidence>
<reference evidence="22" key="1">
    <citation type="submission" date="2021-01" db="UniProtKB">
        <authorList>
            <consortium name="EnsemblMetazoa"/>
        </authorList>
    </citation>
    <scope>IDENTIFICATION</scope>
</reference>
<feature type="binding site" evidence="16">
    <location>
        <position position="958"/>
    </location>
    <ligand>
        <name>ATP</name>
        <dbReference type="ChEBI" id="CHEBI:30616"/>
    </ligand>
</feature>
<organism evidence="22 23">
    <name type="scientific">Varroa destructor</name>
    <name type="common">Honeybee mite</name>
    <dbReference type="NCBI Taxonomy" id="109461"/>
    <lineage>
        <taxon>Eukaryota</taxon>
        <taxon>Metazoa</taxon>
        <taxon>Ecdysozoa</taxon>
        <taxon>Arthropoda</taxon>
        <taxon>Chelicerata</taxon>
        <taxon>Arachnida</taxon>
        <taxon>Acari</taxon>
        <taxon>Parasitiformes</taxon>
        <taxon>Mesostigmata</taxon>
        <taxon>Gamasina</taxon>
        <taxon>Dermanyssoidea</taxon>
        <taxon>Varroidae</taxon>
        <taxon>Varroa</taxon>
    </lineage>
</organism>
<dbReference type="FunFam" id="2.70.150.10:FF:000025">
    <property type="entry name" value="Phospholipid-transporting ATPase"/>
    <property type="match status" value="1"/>
</dbReference>
<dbReference type="InterPro" id="IPR036412">
    <property type="entry name" value="HAD-like_sf"/>
</dbReference>
<keyword evidence="6 17" id="KW-0479">Metal-binding</keyword>
<dbReference type="InterPro" id="IPR044492">
    <property type="entry name" value="P_typ_ATPase_HD_dom"/>
</dbReference>
<evidence type="ECO:0000259" key="21">
    <source>
        <dbReference type="Pfam" id="PF16212"/>
    </source>
</evidence>
<dbReference type="GeneID" id="111253627"/>
<dbReference type="InterPro" id="IPR008250">
    <property type="entry name" value="ATPase_P-typ_transduc_dom_A_sf"/>
</dbReference>
<evidence type="ECO:0000259" key="20">
    <source>
        <dbReference type="Pfam" id="PF16209"/>
    </source>
</evidence>
<evidence type="ECO:0000313" key="23">
    <source>
        <dbReference type="Proteomes" id="UP000594260"/>
    </source>
</evidence>
<feature type="binding site" evidence="17">
    <location>
        <position position="548"/>
    </location>
    <ligand>
        <name>Mg(2+)</name>
        <dbReference type="ChEBI" id="CHEBI:18420"/>
    </ligand>
</feature>
<dbReference type="RefSeq" id="XP_022669056.1">
    <property type="nucleotide sequence ID" value="XM_022813321.1"/>
</dbReference>
<feature type="binding site" evidence="16">
    <location>
        <position position="550"/>
    </location>
    <ligand>
        <name>ATP</name>
        <dbReference type="ChEBI" id="CHEBI:30616"/>
    </ligand>
</feature>
<evidence type="ECO:0000313" key="22">
    <source>
        <dbReference type="EnsemblMetazoa" id="XP_022669055"/>
    </source>
</evidence>
<dbReference type="InterPro" id="IPR023298">
    <property type="entry name" value="ATPase_P-typ_TM_dom_sf"/>
</dbReference>
<dbReference type="RefSeq" id="XP_022669058.1">
    <property type="nucleotide sequence ID" value="XM_022813323.1"/>
</dbReference>
<feature type="compositionally biased region" description="Basic and acidic residues" evidence="19">
    <location>
        <begin position="74"/>
        <end position="91"/>
    </location>
</feature>
<feature type="binding site" evidence="16">
    <location>
        <position position="952"/>
    </location>
    <ligand>
        <name>ATP</name>
        <dbReference type="ChEBI" id="CHEBI:30616"/>
    </ligand>
</feature>
<feature type="compositionally biased region" description="Polar residues" evidence="19">
    <location>
        <begin position="93"/>
        <end position="112"/>
    </location>
</feature>
<proteinExistence type="inferred from homology"/>
<keyword evidence="7 16" id="KW-0547">Nucleotide-binding</keyword>
<evidence type="ECO:0000256" key="2">
    <source>
        <dbReference type="ARBA" id="ARBA00004127"/>
    </source>
</evidence>
<feature type="transmembrane region" description="Helical" evidence="18">
    <location>
        <begin position="1039"/>
        <end position="1061"/>
    </location>
</feature>
<evidence type="ECO:0000256" key="9">
    <source>
        <dbReference type="ARBA" id="ARBA00022842"/>
    </source>
</evidence>
<dbReference type="Gene3D" id="3.40.1110.10">
    <property type="entry name" value="Calcium-transporting ATPase, cytoplasmic domain N"/>
    <property type="match status" value="1"/>
</dbReference>
<evidence type="ECO:0000256" key="16">
    <source>
        <dbReference type="PIRSR" id="PIRSR606539-2"/>
    </source>
</evidence>
<dbReference type="SFLD" id="SFLDG00002">
    <property type="entry name" value="C1.7:_P-type_atpase_like"/>
    <property type="match status" value="1"/>
</dbReference>
<dbReference type="Proteomes" id="UP000594260">
    <property type="component" value="Unplaced"/>
</dbReference>
<feature type="binding site" evidence="16">
    <location>
        <position position="652"/>
    </location>
    <ligand>
        <name>ATP</name>
        <dbReference type="ChEBI" id="CHEBI:30616"/>
    </ligand>
</feature>
<evidence type="ECO:0000256" key="13">
    <source>
        <dbReference type="ARBA" id="ARBA00023136"/>
    </source>
</evidence>
<feature type="transmembrane region" description="Helical" evidence="18">
    <location>
        <begin position="1222"/>
        <end position="1246"/>
    </location>
</feature>
<dbReference type="Gene3D" id="3.40.50.1000">
    <property type="entry name" value="HAD superfamily/HAD-like"/>
    <property type="match status" value="1"/>
</dbReference>
<evidence type="ECO:0000256" key="3">
    <source>
        <dbReference type="ARBA" id="ARBA00008109"/>
    </source>
</evidence>
<keyword evidence="10 18" id="KW-1278">Translocase</keyword>
<dbReference type="FunCoup" id="A0A7M7KMQ5">
    <property type="interactions" value="190"/>
</dbReference>
<dbReference type="InterPro" id="IPR001757">
    <property type="entry name" value="P_typ_ATPase"/>
</dbReference>
<keyword evidence="4" id="KW-0813">Transport</keyword>
<protein>
    <recommendedName>
        <fullName evidence="18">Phospholipid-transporting ATPase</fullName>
        <ecNumber evidence="18">7.6.2.1</ecNumber>
    </recommendedName>
</protein>
<keyword evidence="8 16" id="KW-0067">ATP-binding</keyword>
<comment type="similarity">
    <text evidence="3 18">Belongs to the cation transport ATPase (P-type) (TC 3.A.3) family. Type IV subfamily.</text>
</comment>
<dbReference type="EnsemblMetazoa" id="XM_022813324">
    <property type="protein sequence ID" value="XP_022669059"/>
    <property type="gene ID" value="LOC111253627"/>
</dbReference>
<dbReference type="KEGG" id="vde:111253627"/>
<dbReference type="SUPFAM" id="SSF81660">
    <property type="entry name" value="Metal cation-transporting ATPase, ATP-binding domain N"/>
    <property type="match status" value="1"/>
</dbReference>
<dbReference type="Pfam" id="PF16209">
    <property type="entry name" value="PhoLip_ATPase_N"/>
    <property type="match status" value="1"/>
</dbReference>
<dbReference type="EnsemblMetazoa" id="XM_022813325">
    <property type="protein sequence ID" value="XP_022669060"/>
    <property type="gene ID" value="LOC111253627"/>
</dbReference>
<dbReference type="GO" id="GO:0140345">
    <property type="term" value="F:phosphatidylcholine flippase activity"/>
    <property type="evidence" value="ECO:0007669"/>
    <property type="project" value="UniProtKB-ARBA"/>
</dbReference>
<feature type="binding site" evidence="16">
    <location>
        <position position="693"/>
    </location>
    <ligand>
        <name>ATP</name>
        <dbReference type="ChEBI" id="CHEBI:30616"/>
    </ligand>
</feature>